<name>A0A1I0PMU6_9RHOB</name>
<feature type="domain" description="Enoyl-CoA hydratase/isomerase" evidence="4">
    <location>
        <begin position="13"/>
        <end position="323"/>
    </location>
</feature>
<keyword evidence="3" id="KW-0378">Hydrolase</keyword>
<dbReference type="STRING" id="364200.SAMN04488515_1319"/>
<organism evidence="5 6">
    <name type="scientific">Cognatiyoonia koreensis</name>
    <dbReference type="NCBI Taxonomy" id="364200"/>
    <lineage>
        <taxon>Bacteria</taxon>
        <taxon>Pseudomonadati</taxon>
        <taxon>Pseudomonadota</taxon>
        <taxon>Alphaproteobacteria</taxon>
        <taxon>Rhodobacterales</taxon>
        <taxon>Paracoccaceae</taxon>
        <taxon>Cognatiyoonia</taxon>
    </lineage>
</organism>
<evidence type="ECO:0000313" key="6">
    <source>
        <dbReference type="Proteomes" id="UP000199167"/>
    </source>
</evidence>
<dbReference type="Gene3D" id="3.90.226.10">
    <property type="entry name" value="2-enoyl-CoA Hydratase, Chain A, domain 1"/>
    <property type="match status" value="1"/>
</dbReference>
<dbReference type="GO" id="GO:0003860">
    <property type="term" value="F:3-hydroxyisobutyryl-CoA hydrolase activity"/>
    <property type="evidence" value="ECO:0007669"/>
    <property type="project" value="UniProtKB-EC"/>
</dbReference>
<comment type="catalytic activity">
    <reaction evidence="1">
        <text>3-hydroxy-2-methylpropanoyl-CoA + H2O = 3-hydroxy-2-methylpropanoate + CoA + H(+)</text>
        <dbReference type="Rhea" id="RHEA:20888"/>
        <dbReference type="ChEBI" id="CHEBI:11805"/>
        <dbReference type="ChEBI" id="CHEBI:15377"/>
        <dbReference type="ChEBI" id="CHEBI:15378"/>
        <dbReference type="ChEBI" id="CHEBI:57287"/>
        <dbReference type="ChEBI" id="CHEBI:57340"/>
        <dbReference type="EC" id="3.1.2.4"/>
    </reaction>
</comment>
<evidence type="ECO:0000313" key="5">
    <source>
        <dbReference type="EMBL" id="SEW15686.1"/>
    </source>
</evidence>
<dbReference type="EMBL" id="FOIZ01000001">
    <property type="protein sequence ID" value="SEW15686.1"/>
    <property type="molecule type" value="Genomic_DNA"/>
</dbReference>
<dbReference type="InterPro" id="IPR029045">
    <property type="entry name" value="ClpP/crotonase-like_dom_sf"/>
</dbReference>
<dbReference type="AlphaFoldDB" id="A0A1I0PMU6"/>
<evidence type="ECO:0000256" key="2">
    <source>
        <dbReference type="ARBA" id="ARBA00011915"/>
    </source>
</evidence>
<gene>
    <name evidence="5" type="ORF">SAMN04488515_1319</name>
</gene>
<dbReference type="InterPro" id="IPR045004">
    <property type="entry name" value="ECH_dom"/>
</dbReference>
<dbReference type="CDD" id="cd06558">
    <property type="entry name" value="crotonase-like"/>
    <property type="match status" value="1"/>
</dbReference>
<evidence type="ECO:0000256" key="3">
    <source>
        <dbReference type="ARBA" id="ARBA00022801"/>
    </source>
</evidence>
<dbReference type="GO" id="GO:0006574">
    <property type="term" value="P:L-valine catabolic process"/>
    <property type="evidence" value="ECO:0007669"/>
    <property type="project" value="TreeGrafter"/>
</dbReference>
<dbReference type="NCBIfam" id="NF004127">
    <property type="entry name" value="PRK05617.1"/>
    <property type="match status" value="1"/>
</dbReference>
<dbReference type="OrthoDB" id="9790967at2"/>
<dbReference type="PANTHER" id="PTHR43176:SF3">
    <property type="entry name" value="3-HYDROXYISOBUTYRYL-COA HYDROLASE, MITOCHONDRIAL"/>
    <property type="match status" value="1"/>
</dbReference>
<proteinExistence type="predicted"/>
<protein>
    <recommendedName>
        <fullName evidence="2">3-hydroxyisobutyryl-CoA hydrolase</fullName>
        <ecNumber evidence="2">3.1.2.4</ecNumber>
    </recommendedName>
</protein>
<dbReference type="Pfam" id="PF16113">
    <property type="entry name" value="ECH_2"/>
    <property type="match status" value="1"/>
</dbReference>
<evidence type="ECO:0000259" key="4">
    <source>
        <dbReference type="Pfam" id="PF16113"/>
    </source>
</evidence>
<dbReference type="SUPFAM" id="SSF52096">
    <property type="entry name" value="ClpP/crotonase"/>
    <property type="match status" value="1"/>
</dbReference>
<dbReference type="Proteomes" id="UP000199167">
    <property type="component" value="Unassembled WGS sequence"/>
</dbReference>
<reference evidence="5 6" key="1">
    <citation type="submission" date="2016-10" db="EMBL/GenBank/DDBJ databases">
        <authorList>
            <person name="de Groot N.N."/>
        </authorList>
    </citation>
    <scope>NUCLEOTIDE SEQUENCE [LARGE SCALE GENOMIC DNA]</scope>
    <source>
        <strain evidence="5 6">DSM 17925</strain>
    </source>
</reference>
<dbReference type="GO" id="GO:0005829">
    <property type="term" value="C:cytosol"/>
    <property type="evidence" value="ECO:0007669"/>
    <property type="project" value="TreeGrafter"/>
</dbReference>
<keyword evidence="6" id="KW-1185">Reference proteome</keyword>
<dbReference type="RefSeq" id="WP_089991778.1">
    <property type="nucleotide sequence ID" value="NZ_FOIZ01000001.1"/>
</dbReference>
<dbReference type="InterPro" id="IPR032259">
    <property type="entry name" value="HIBYL-CoA-H"/>
</dbReference>
<sequence length="335" mass="36460">MSDLLIRQKGRAGWITLNRPQALNALTYDMVLQIEQALDAWREADLACIIIDAAGEKAFCSGGDIADMYASGQRGDLSYGRQFWQDEYRLNAKIAAYPKPIFTFLQGYTMGGGVGVGCHASHRIVGESSQIAMPECSIGLVPDIGGSFLLARAPGFSGTYLGLTGTRMNAADAITATFADHFVPQSDWASLKSQLTTGDLTLPRHAAPGGTLMSLRPHIDAAFHNQTLADILRDLPADTTLNRKALERNAPLAMACAVQIIAKVRQNPSIRTALRLEYRYTYRAVAQGDFIEGIRAAIIDKDRTPHWQHTSPLDVTSAEVDAMISPLSPDQELKL</sequence>
<evidence type="ECO:0000256" key="1">
    <source>
        <dbReference type="ARBA" id="ARBA00001709"/>
    </source>
</evidence>
<dbReference type="PANTHER" id="PTHR43176">
    <property type="entry name" value="3-HYDROXYISOBUTYRYL-COA HYDROLASE-RELATED"/>
    <property type="match status" value="1"/>
</dbReference>
<dbReference type="EC" id="3.1.2.4" evidence="2"/>
<accession>A0A1I0PMU6</accession>